<feature type="region of interest" description="Disordered" evidence="3">
    <location>
        <begin position="193"/>
        <end position="265"/>
    </location>
</feature>
<dbReference type="InterPro" id="IPR001007">
    <property type="entry name" value="VWF_dom"/>
</dbReference>
<feature type="domain" description="VWFC" evidence="5">
    <location>
        <begin position="52"/>
        <end position="91"/>
    </location>
</feature>
<dbReference type="EMBL" id="JAFBMS010000004">
    <property type="protein sequence ID" value="KAG9353181.1"/>
    <property type="molecule type" value="Genomic_DNA"/>
</dbReference>
<keyword evidence="7" id="KW-1185">Reference proteome</keyword>
<feature type="compositionally biased region" description="Basic and acidic residues" evidence="3">
    <location>
        <begin position="110"/>
        <end position="127"/>
    </location>
</feature>
<dbReference type="PANTHER" id="PTHR46544:SF2">
    <property type="entry name" value="EXTRACELLULAR MATRIX PROTEIN 2-RELATED"/>
    <property type="match status" value="1"/>
</dbReference>
<keyword evidence="1" id="KW-0433">Leucine-rich repeat</keyword>
<feature type="signal peptide" evidence="4">
    <location>
        <begin position="1"/>
        <end position="20"/>
    </location>
</feature>
<dbReference type="OrthoDB" id="676979at2759"/>
<dbReference type="FunFam" id="3.80.10.10:FF:000772">
    <property type="entry name" value="Extracellular matrix protein 2"/>
    <property type="match status" value="1"/>
</dbReference>
<name>A0A8T2PPB0_9TELE</name>
<dbReference type="GO" id="GO:0030198">
    <property type="term" value="P:extracellular matrix organization"/>
    <property type="evidence" value="ECO:0007669"/>
    <property type="project" value="TreeGrafter"/>
</dbReference>
<dbReference type="SMART" id="SM00369">
    <property type="entry name" value="LRR_TYP"/>
    <property type="match status" value="7"/>
</dbReference>
<dbReference type="Gene3D" id="3.80.10.10">
    <property type="entry name" value="Ribonuclease Inhibitor"/>
    <property type="match status" value="1"/>
</dbReference>
<proteinExistence type="predicted"/>
<feature type="chain" id="PRO_5035726219" description="VWFC domain-containing protein" evidence="4">
    <location>
        <begin position="21"/>
        <end position="494"/>
    </location>
</feature>
<dbReference type="GO" id="GO:0070052">
    <property type="term" value="F:collagen V binding"/>
    <property type="evidence" value="ECO:0007669"/>
    <property type="project" value="TreeGrafter"/>
</dbReference>
<feature type="compositionally biased region" description="Basic and acidic residues" evidence="3">
    <location>
        <begin position="237"/>
        <end position="247"/>
    </location>
</feature>
<dbReference type="GO" id="GO:0031012">
    <property type="term" value="C:extracellular matrix"/>
    <property type="evidence" value="ECO:0007669"/>
    <property type="project" value="TreeGrafter"/>
</dbReference>
<evidence type="ECO:0000313" key="7">
    <source>
        <dbReference type="Proteomes" id="UP000824540"/>
    </source>
</evidence>
<reference evidence="6" key="1">
    <citation type="thesis" date="2021" institute="BYU ScholarsArchive" country="Provo, UT, USA">
        <title>Applications of and Algorithms for Genome Assembly and Genomic Analyses with an Emphasis on Marine Teleosts.</title>
        <authorList>
            <person name="Pickett B.D."/>
        </authorList>
    </citation>
    <scope>NUCLEOTIDE SEQUENCE</scope>
    <source>
        <strain evidence="6">HI-2016</strain>
    </source>
</reference>
<keyword evidence="2" id="KW-0677">Repeat</keyword>
<comment type="caution">
    <text evidence="6">The sequence shown here is derived from an EMBL/GenBank/DDBJ whole genome shotgun (WGS) entry which is preliminary data.</text>
</comment>
<dbReference type="Gene3D" id="2.10.70.10">
    <property type="entry name" value="Complement Module, domain 1"/>
    <property type="match status" value="1"/>
</dbReference>
<dbReference type="InterPro" id="IPR032675">
    <property type="entry name" value="LRR_dom_sf"/>
</dbReference>
<protein>
    <recommendedName>
        <fullName evidence="5">VWFC domain-containing protein</fullName>
    </recommendedName>
</protein>
<dbReference type="AlphaFoldDB" id="A0A8T2PPB0"/>
<evidence type="ECO:0000256" key="4">
    <source>
        <dbReference type="SAM" id="SignalP"/>
    </source>
</evidence>
<dbReference type="InterPro" id="IPR043184">
    <property type="entry name" value="ECM2"/>
</dbReference>
<evidence type="ECO:0000313" key="6">
    <source>
        <dbReference type="EMBL" id="KAG9353181.1"/>
    </source>
</evidence>
<dbReference type="PROSITE" id="PS51450">
    <property type="entry name" value="LRR"/>
    <property type="match status" value="1"/>
</dbReference>
<dbReference type="InterPro" id="IPR001611">
    <property type="entry name" value="Leu-rich_rpt"/>
</dbReference>
<evidence type="ECO:0000256" key="1">
    <source>
        <dbReference type="ARBA" id="ARBA00022614"/>
    </source>
</evidence>
<organism evidence="6 7">
    <name type="scientific">Albula glossodonta</name>
    <name type="common">roundjaw bonefish</name>
    <dbReference type="NCBI Taxonomy" id="121402"/>
    <lineage>
        <taxon>Eukaryota</taxon>
        <taxon>Metazoa</taxon>
        <taxon>Chordata</taxon>
        <taxon>Craniata</taxon>
        <taxon>Vertebrata</taxon>
        <taxon>Euteleostomi</taxon>
        <taxon>Actinopterygii</taxon>
        <taxon>Neopterygii</taxon>
        <taxon>Teleostei</taxon>
        <taxon>Albuliformes</taxon>
        <taxon>Albulidae</taxon>
        <taxon>Albula</taxon>
    </lineage>
</organism>
<dbReference type="SUPFAM" id="SSF52058">
    <property type="entry name" value="L domain-like"/>
    <property type="match status" value="1"/>
</dbReference>
<feature type="compositionally biased region" description="Acidic residues" evidence="3">
    <location>
        <begin position="218"/>
        <end position="236"/>
    </location>
</feature>
<dbReference type="Proteomes" id="UP000824540">
    <property type="component" value="Unassembled WGS sequence"/>
</dbReference>
<dbReference type="SUPFAM" id="SSF57603">
    <property type="entry name" value="FnI-like domain"/>
    <property type="match status" value="1"/>
</dbReference>
<evidence type="ECO:0000256" key="2">
    <source>
        <dbReference type="ARBA" id="ARBA00022737"/>
    </source>
</evidence>
<dbReference type="InterPro" id="IPR003591">
    <property type="entry name" value="Leu-rich_rpt_typical-subtyp"/>
</dbReference>
<keyword evidence="4" id="KW-0732">Signal</keyword>
<dbReference type="GO" id="GO:0008201">
    <property type="term" value="F:heparin binding"/>
    <property type="evidence" value="ECO:0007669"/>
    <property type="project" value="TreeGrafter"/>
</dbReference>
<dbReference type="PANTHER" id="PTHR46544">
    <property type="entry name" value="EXTRACELLULAR MATRIX PROTEIN 2-RELATED"/>
    <property type="match status" value="1"/>
</dbReference>
<evidence type="ECO:0000256" key="3">
    <source>
        <dbReference type="SAM" id="MobiDB-lite"/>
    </source>
</evidence>
<dbReference type="Pfam" id="PF00093">
    <property type="entry name" value="VWC"/>
    <property type="match status" value="1"/>
</dbReference>
<feature type="region of interest" description="Disordered" evidence="3">
    <location>
        <begin position="92"/>
        <end position="136"/>
    </location>
</feature>
<dbReference type="Pfam" id="PF13855">
    <property type="entry name" value="LRR_8"/>
    <property type="match status" value="3"/>
</dbReference>
<sequence>MYRAVVFYLCACAIVSVTDGKPWARKGQKARGTSGLAVAVADAPAADNGSQCLVKGMYLFEGAEWSPEPCSICRCQNGSSSCHSAPCINAAPQTPQSSAHRARGQPRRAAVKEGDKARGKSAKRDNGSSRLQQVAVSPVGKNLVEIKYKKQETGSVSVKELTKRAPILGRKKEAGAKVEAKVGKVLKETLSSGAGTDSVMKETKKAQKEKKKPKKKEEDEDEEEDDDEDDEDESDEKEEKEKDKDKEEESESKTTPPPERFPSTSFLNRTNFMESLPAGCLLSDSLIACGSVGMAHLPIITDLGVKTLYLADNKISKLPFRGLSGLPNLEWLDLSKNKLEDSSLSRGVFRNLTELKRLNLDGNSLNKIPLLPPSLEELKINDNKIKSLTPHSFKGLFKLLTLELEGNGFHDGNVSPLTFRPLRSIIYLRLDRNKFRAVPSGLPPSLQELHLSVNRVEEVHEGILNKTLQLKVLDLSHNRIREDRIAPRAWIHLP</sequence>
<dbReference type="GO" id="GO:0010811">
    <property type="term" value="P:positive regulation of cell-substrate adhesion"/>
    <property type="evidence" value="ECO:0007669"/>
    <property type="project" value="TreeGrafter"/>
</dbReference>
<gene>
    <name evidence="6" type="ORF">JZ751_017757</name>
</gene>
<accession>A0A8T2PPB0</accession>
<dbReference type="FunFam" id="3.80.10.10:FF:000284">
    <property type="entry name" value="extracellular matrix protein 2 isoform X1"/>
    <property type="match status" value="1"/>
</dbReference>
<evidence type="ECO:0000259" key="5">
    <source>
        <dbReference type="Pfam" id="PF00093"/>
    </source>
</evidence>